<evidence type="ECO:0000259" key="1">
    <source>
        <dbReference type="Pfam" id="PF14111"/>
    </source>
</evidence>
<comment type="caution">
    <text evidence="2">The sequence shown here is derived from an EMBL/GenBank/DDBJ whole genome shotgun (WGS) entry which is preliminary data.</text>
</comment>
<gene>
    <name evidence="2" type="ORF">FRX31_013566</name>
</gene>
<keyword evidence="3" id="KW-1185">Reference proteome</keyword>
<dbReference type="Pfam" id="PF14111">
    <property type="entry name" value="DUF4283"/>
    <property type="match status" value="1"/>
</dbReference>
<dbReference type="AlphaFoldDB" id="A0A7J6WHL0"/>
<dbReference type="OrthoDB" id="1750606at2759"/>
<proteinExistence type="predicted"/>
<dbReference type="InterPro" id="IPR025558">
    <property type="entry name" value="DUF4283"/>
</dbReference>
<evidence type="ECO:0000313" key="2">
    <source>
        <dbReference type="EMBL" id="KAF5196849.1"/>
    </source>
</evidence>
<organism evidence="2 3">
    <name type="scientific">Thalictrum thalictroides</name>
    <name type="common">Rue-anemone</name>
    <name type="synonym">Anemone thalictroides</name>
    <dbReference type="NCBI Taxonomy" id="46969"/>
    <lineage>
        <taxon>Eukaryota</taxon>
        <taxon>Viridiplantae</taxon>
        <taxon>Streptophyta</taxon>
        <taxon>Embryophyta</taxon>
        <taxon>Tracheophyta</taxon>
        <taxon>Spermatophyta</taxon>
        <taxon>Magnoliopsida</taxon>
        <taxon>Ranunculales</taxon>
        <taxon>Ranunculaceae</taxon>
        <taxon>Thalictroideae</taxon>
        <taxon>Thalictrum</taxon>
    </lineage>
</organism>
<feature type="domain" description="DUF4283" evidence="1">
    <location>
        <begin position="69"/>
        <end position="126"/>
    </location>
</feature>
<evidence type="ECO:0000313" key="3">
    <source>
        <dbReference type="Proteomes" id="UP000554482"/>
    </source>
</evidence>
<accession>A0A7J6WHL0</accession>
<protein>
    <recommendedName>
        <fullName evidence="1">DUF4283 domain-containing protein</fullName>
    </recommendedName>
</protein>
<name>A0A7J6WHL0_THATH</name>
<dbReference type="EMBL" id="JABWDY010015437">
    <property type="protein sequence ID" value="KAF5196849.1"/>
    <property type="molecule type" value="Genomic_DNA"/>
</dbReference>
<reference evidence="2 3" key="1">
    <citation type="submission" date="2020-06" db="EMBL/GenBank/DDBJ databases">
        <title>Transcriptomic and genomic resources for Thalictrum thalictroides and T. hernandezii: Facilitating candidate gene discovery in an emerging model plant lineage.</title>
        <authorList>
            <person name="Arias T."/>
            <person name="Riano-Pachon D.M."/>
            <person name="Di Stilio V.S."/>
        </authorList>
    </citation>
    <scope>NUCLEOTIDE SEQUENCE [LARGE SCALE GENOMIC DNA]</scope>
    <source>
        <strain evidence="3">cv. WT478/WT964</strain>
        <tissue evidence="2">Leaves</tissue>
    </source>
</reference>
<sequence length="177" mass="20321">MWDCLNVSGEVEKKQKEPKIDEKKKTFAEKVREDVAMVDLSTMPKPGMKGNIPTIKIPRKSLERGLNYCKFSLIGRLDFTHIKLEVVKNMAREAWKPVGDWKIVPLGRGFFMIRLSCEEDYNRVWRIGGEGHGDLDLKRFDSLSGIQNLILTFRDPHMLWCGLNSLNLNNNIGNLTS</sequence>
<dbReference type="Proteomes" id="UP000554482">
    <property type="component" value="Unassembled WGS sequence"/>
</dbReference>